<proteinExistence type="inferred from homology"/>
<dbReference type="InterPro" id="IPR001367">
    <property type="entry name" value="Fe_dep_repressor"/>
</dbReference>
<reference evidence="6 9" key="1">
    <citation type="submission" date="2016-10" db="EMBL/GenBank/DDBJ databases">
        <title>Methanohalophilus halophilus.</title>
        <authorList>
            <person name="L'haridon S."/>
        </authorList>
    </citation>
    <scope>NUCLEOTIDE SEQUENCE [LARGE SCALE GENOMIC DNA]</scope>
    <source>
        <strain evidence="6 9">Z-7982</strain>
    </source>
</reference>
<keyword evidence="2" id="KW-0805">Transcription regulation</keyword>
<dbReference type="PANTHER" id="PTHR33238">
    <property type="entry name" value="IRON (METAL) DEPENDENT REPRESSOR, DTXR FAMILY"/>
    <property type="match status" value="1"/>
</dbReference>
<dbReference type="GO" id="GO:0003677">
    <property type="term" value="F:DNA binding"/>
    <property type="evidence" value="ECO:0007669"/>
    <property type="project" value="UniProtKB-KW"/>
</dbReference>
<dbReference type="InterPro" id="IPR022687">
    <property type="entry name" value="HTH_DTXR"/>
</dbReference>
<evidence type="ECO:0000256" key="4">
    <source>
        <dbReference type="ARBA" id="ARBA00023163"/>
    </source>
</evidence>
<dbReference type="InterPro" id="IPR000835">
    <property type="entry name" value="HTH_MarR-typ"/>
</dbReference>
<comment type="similarity">
    <text evidence="1">Belongs to the DtxR/MntR family.</text>
</comment>
<dbReference type="EMBL" id="RJJG01000001">
    <property type="protein sequence ID" value="RNI10718.1"/>
    <property type="molecule type" value="Genomic_DNA"/>
</dbReference>
<dbReference type="GeneID" id="30582527"/>
<dbReference type="Pfam" id="PF01325">
    <property type="entry name" value="Fe_dep_repress"/>
    <property type="match status" value="1"/>
</dbReference>
<evidence type="ECO:0000313" key="7">
    <source>
        <dbReference type="EMBL" id="RNI10718.1"/>
    </source>
</evidence>
<dbReference type="GO" id="GO:0046914">
    <property type="term" value="F:transition metal ion binding"/>
    <property type="evidence" value="ECO:0007669"/>
    <property type="project" value="InterPro"/>
</dbReference>
<keyword evidence="4" id="KW-0804">Transcription</keyword>
<dbReference type="Proteomes" id="UP000186879">
    <property type="component" value="Chromosome"/>
</dbReference>
<dbReference type="GO" id="GO:0003700">
    <property type="term" value="F:DNA-binding transcription factor activity"/>
    <property type="evidence" value="ECO:0007669"/>
    <property type="project" value="InterPro"/>
</dbReference>
<accession>A0A1L3Q0U4</accession>
<dbReference type="SMART" id="SM00347">
    <property type="entry name" value="HTH_MARR"/>
    <property type="match status" value="1"/>
</dbReference>
<evidence type="ECO:0000259" key="5">
    <source>
        <dbReference type="PROSITE" id="PS50944"/>
    </source>
</evidence>
<dbReference type="SMART" id="SM00529">
    <property type="entry name" value="HTH_DTXR"/>
    <property type="match status" value="1"/>
</dbReference>
<dbReference type="OrthoDB" id="24735at2157"/>
<dbReference type="RefSeq" id="WP_072560779.1">
    <property type="nucleotide sequence ID" value="NZ_CP017921.1"/>
</dbReference>
<dbReference type="InterPro" id="IPR036390">
    <property type="entry name" value="WH_DNA-bd_sf"/>
</dbReference>
<dbReference type="PANTHER" id="PTHR33238:SF7">
    <property type="entry name" value="IRON-DEPENDENT TRANSCRIPTIONAL REGULATOR"/>
    <property type="match status" value="1"/>
</dbReference>
<evidence type="ECO:0000256" key="2">
    <source>
        <dbReference type="ARBA" id="ARBA00023015"/>
    </source>
</evidence>
<dbReference type="InterPro" id="IPR036421">
    <property type="entry name" value="Fe_dep_repressor_sf"/>
</dbReference>
<feature type="domain" description="HTH dtxR-type" evidence="5">
    <location>
        <begin position="9"/>
        <end position="67"/>
    </location>
</feature>
<dbReference type="InterPro" id="IPR036388">
    <property type="entry name" value="WH-like_DNA-bd_sf"/>
</dbReference>
<dbReference type="Proteomes" id="UP000198669">
    <property type="component" value="Unassembled WGS sequence"/>
</dbReference>
<dbReference type="STRING" id="2177.BHR79_02175"/>
<evidence type="ECO:0000256" key="3">
    <source>
        <dbReference type="ARBA" id="ARBA00023125"/>
    </source>
</evidence>
<evidence type="ECO:0000313" key="11">
    <source>
        <dbReference type="Proteomes" id="UP000267921"/>
    </source>
</evidence>
<gene>
    <name evidence="6" type="ORF">BHR79_02175</name>
    <name evidence="7" type="ORF">EFE40_00610</name>
    <name evidence="8" type="ORF">SAMN04515625_0260</name>
</gene>
<name>A0A1L3Q0U4_9EURY</name>
<evidence type="ECO:0000313" key="10">
    <source>
        <dbReference type="Proteomes" id="UP000198669"/>
    </source>
</evidence>
<keyword evidence="9" id="KW-1185">Reference proteome</keyword>
<dbReference type="GO" id="GO:0046983">
    <property type="term" value="F:protein dimerization activity"/>
    <property type="evidence" value="ECO:0007669"/>
    <property type="project" value="InterPro"/>
</dbReference>
<evidence type="ECO:0000313" key="9">
    <source>
        <dbReference type="Proteomes" id="UP000186879"/>
    </source>
</evidence>
<organism evidence="6 9">
    <name type="scientific">Methanohalophilus halophilus</name>
    <dbReference type="NCBI Taxonomy" id="2177"/>
    <lineage>
        <taxon>Archaea</taxon>
        <taxon>Methanobacteriati</taxon>
        <taxon>Methanobacteriota</taxon>
        <taxon>Stenosarchaea group</taxon>
        <taxon>Methanomicrobia</taxon>
        <taxon>Methanosarcinales</taxon>
        <taxon>Methanosarcinaceae</taxon>
        <taxon>Methanohalophilus</taxon>
    </lineage>
</organism>
<evidence type="ECO:0000313" key="8">
    <source>
        <dbReference type="EMBL" id="SDW06316.1"/>
    </source>
</evidence>
<dbReference type="PROSITE" id="PS50944">
    <property type="entry name" value="HTH_DTXR"/>
    <property type="match status" value="1"/>
</dbReference>
<dbReference type="KEGG" id="mhaz:BHR79_02175"/>
<dbReference type="InterPro" id="IPR022689">
    <property type="entry name" value="Iron_dep_repressor"/>
</dbReference>
<evidence type="ECO:0000313" key="6">
    <source>
        <dbReference type="EMBL" id="APH38411.1"/>
    </source>
</evidence>
<keyword evidence="3 6" id="KW-0238">DNA-binding</keyword>
<dbReference type="EMBL" id="FNMU01000001">
    <property type="protein sequence ID" value="SDW06316.1"/>
    <property type="molecule type" value="Genomic_DNA"/>
</dbReference>
<reference evidence="7 11" key="3">
    <citation type="submission" date="2018-10" db="EMBL/GenBank/DDBJ databases">
        <title>Cultivation of a novel Methanohalophilus strain from Kebrit Deep of the Red Sea and a genomic comparison of members of the genus Methanohalophilus.</title>
        <authorList>
            <person name="Guan Y."/>
            <person name="Ngugi D.K."/>
            <person name="Stingl U."/>
        </authorList>
    </citation>
    <scope>NUCLEOTIDE SEQUENCE [LARGE SCALE GENOMIC DNA]</scope>
    <source>
        <strain evidence="7 11">DSM 3094</strain>
    </source>
</reference>
<dbReference type="Proteomes" id="UP000267921">
    <property type="component" value="Unassembled WGS sequence"/>
</dbReference>
<dbReference type="Pfam" id="PF02742">
    <property type="entry name" value="Fe_dep_repr_C"/>
    <property type="match status" value="1"/>
</dbReference>
<reference evidence="8 10" key="2">
    <citation type="submission" date="2016-10" db="EMBL/GenBank/DDBJ databases">
        <authorList>
            <person name="de Groot N.N."/>
        </authorList>
    </citation>
    <scope>NUCLEOTIDE SEQUENCE [LARGE SCALE GENOMIC DNA]</scope>
    <source>
        <strain evidence="8 10">Z-7982</strain>
    </source>
</reference>
<dbReference type="AlphaFoldDB" id="A0A1L3Q0U4"/>
<evidence type="ECO:0000256" key="1">
    <source>
        <dbReference type="ARBA" id="ARBA00007871"/>
    </source>
</evidence>
<sequence>MEKITGLELSPRKIEYLKYIHQRKENVRTNELSAHLKVDPSTTTKTINELAEEGYVNHVPYRGVKLTEKGKEYAAFLIRRHRILSLMLKNYGLSPEEACSEVNRFESFVSLQAIDTICSTMGHPTMGVCGKIEHPHCDV</sequence>
<dbReference type="SUPFAM" id="SSF47979">
    <property type="entry name" value="Iron-dependent repressor protein, dimerization domain"/>
    <property type="match status" value="1"/>
</dbReference>
<protein>
    <submittedName>
        <fullName evidence="6">DNA-binding protein</fullName>
    </submittedName>
    <submittedName>
        <fullName evidence="7">Metal-dependent transcriptional regulator</fullName>
    </submittedName>
    <submittedName>
        <fullName evidence="8">Mn-dependent transcriptional regulator, DtxR family</fullName>
    </submittedName>
</protein>
<dbReference type="Gene3D" id="1.10.10.10">
    <property type="entry name" value="Winged helix-like DNA-binding domain superfamily/Winged helix DNA-binding domain"/>
    <property type="match status" value="1"/>
</dbReference>
<dbReference type="SUPFAM" id="SSF46785">
    <property type="entry name" value="Winged helix' DNA-binding domain"/>
    <property type="match status" value="1"/>
</dbReference>
<dbReference type="InterPro" id="IPR050536">
    <property type="entry name" value="DtxR_MntR_Metal-Reg"/>
</dbReference>
<dbReference type="EMBL" id="CP017921">
    <property type="protein sequence ID" value="APH38411.1"/>
    <property type="molecule type" value="Genomic_DNA"/>
</dbReference>